<reference evidence="1" key="1">
    <citation type="submission" date="2023-04" db="EMBL/GenBank/DDBJ databases">
        <title>Candida boidinii NBRC 1967.</title>
        <authorList>
            <person name="Ichikawa N."/>
            <person name="Sato H."/>
            <person name="Tonouchi N."/>
        </authorList>
    </citation>
    <scope>NUCLEOTIDE SEQUENCE</scope>
    <source>
        <strain evidence="1">NBRC 1967</strain>
    </source>
</reference>
<dbReference type="EMBL" id="BSXV01000100">
    <property type="protein sequence ID" value="GME87477.1"/>
    <property type="molecule type" value="Genomic_DNA"/>
</dbReference>
<name>A0ACB5TFQ6_CANBO</name>
<proteinExistence type="predicted"/>
<keyword evidence="2" id="KW-1185">Reference proteome</keyword>
<evidence type="ECO:0000313" key="1">
    <source>
        <dbReference type="EMBL" id="GME87477.1"/>
    </source>
</evidence>
<comment type="caution">
    <text evidence="1">The sequence shown here is derived from an EMBL/GenBank/DDBJ whole genome shotgun (WGS) entry which is preliminary data.</text>
</comment>
<protein>
    <submittedName>
        <fullName evidence="1">Unnamed protein product</fullName>
    </submittedName>
</protein>
<accession>A0ACB5TFQ6</accession>
<dbReference type="Proteomes" id="UP001165101">
    <property type="component" value="Unassembled WGS sequence"/>
</dbReference>
<organism evidence="1 2">
    <name type="scientific">Candida boidinii</name>
    <name type="common">Yeast</name>
    <dbReference type="NCBI Taxonomy" id="5477"/>
    <lineage>
        <taxon>Eukaryota</taxon>
        <taxon>Fungi</taxon>
        <taxon>Dikarya</taxon>
        <taxon>Ascomycota</taxon>
        <taxon>Saccharomycotina</taxon>
        <taxon>Pichiomycetes</taxon>
        <taxon>Pichiales</taxon>
        <taxon>Pichiaceae</taxon>
        <taxon>Ogataea</taxon>
        <taxon>Ogataea/Candida clade</taxon>
    </lineage>
</organism>
<evidence type="ECO:0000313" key="2">
    <source>
        <dbReference type="Proteomes" id="UP001165101"/>
    </source>
</evidence>
<sequence length="410" mass="46000">MTVEQNPELSHTNLFKPIQVGSITLANRIVEAPLTRYRNTSDFVATDLMLQNYGDRAKNNGGLLITEATFISEQAGLYEDGPGIWNERQAQAWKKIVQKVHENGSKFSMQLWNLGRAADPALLKKFGKPFLSSSALYMSEDSEKAAKEAGNEIRAATIDDIEKFKQDYLNAARNALDVAGFDIIELHAAHGYLFDQFLQPESNQRTDKYGGSIENRARFLLEVIDLLLESFPADKLAIRLSPYAQFQGIKGADSIIHPIATFGYIFSELERRAKKGKRLAYVSVVEARVSGNSDVPSVISHNPSWIGEIWKGILIRAGSYLSDKGYKNLIRDVNADDRTLIAIGRYFISNPDLVYRLKNGLELTKYDRSTFYDRHDNIGYNTWKNYGDSDKSSSANPDSDDAIRKPIPLA</sequence>
<gene>
    <name evidence="1" type="ORF">Cboi01_000039100</name>
</gene>